<dbReference type="InterPro" id="IPR035093">
    <property type="entry name" value="RelE/ParE_toxin_dom_sf"/>
</dbReference>
<dbReference type="NCBIfam" id="TIGR02385">
    <property type="entry name" value="RelE_StbE"/>
    <property type="match status" value="1"/>
</dbReference>
<name>A0ABR7HBA4_9FIRM</name>
<accession>A0ABR7HBA4</accession>
<keyword evidence="1" id="KW-1277">Toxin-antitoxin system</keyword>
<evidence type="ECO:0000256" key="1">
    <source>
        <dbReference type="ARBA" id="ARBA00022649"/>
    </source>
</evidence>
<gene>
    <name evidence="2" type="ORF">H8S75_20955</name>
</gene>
<sequence>MLKVEYQGQFKKDYKLAVKRGCNPKLLADVITMLVNEKPLPPKYKDHSLADSRNYKGMRECHIQPDWLLVYQINNEMLILRLIRTGTHSDLF</sequence>
<dbReference type="Pfam" id="PF15738">
    <property type="entry name" value="YafQ_toxin"/>
    <property type="match status" value="1"/>
</dbReference>
<dbReference type="InterPro" id="IPR007712">
    <property type="entry name" value="RelE/ParE_toxin"/>
</dbReference>
<dbReference type="PIRSF" id="PIRSF006156">
    <property type="entry name" value="YafQ"/>
    <property type="match status" value="1"/>
</dbReference>
<proteinExistence type="predicted"/>
<evidence type="ECO:0000313" key="2">
    <source>
        <dbReference type="EMBL" id="MBC5710425.1"/>
    </source>
</evidence>
<dbReference type="PANTHER" id="PTHR40588:SF1">
    <property type="entry name" value="MRNA INTERFERASE TOXIN YAFQ"/>
    <property type="match status" value="1"/>
</dbReference>
<dbReference type="EMBL" id="JACOPB010000011">
    <property type="protein sequence ID" value="MBC5710425.1"/>
    <property type="molecule type" value="Genomic_DNA"/>
</dbReference>
<dbReference type="Gene3D" id="3.30.2310.20">
    <property type="entry name" value="RelE-like"/>
    <property type="match status" value="1"/>
</dbReference>
<dbReference type="InterPro" id="IPR004386">
    <property type="entry name" value="Toxin_YafQ-like"/>
</dbReference>
<dbReference type="SUPFAM" id="SSF143011">
    <property type="entry name" value="RelE-like"/>
    <property type="match status" value="1"/>
</dbReference>
<evidence type="ECO:0000313" key="3">
    <source>
        <dbReference type="Proteomes" id="UP000634672"/>
    </source>
</evidence>
<dbReference type="Proteomes" id="UP000634672">
    <property type="component" value="Unassembled WGS sequence"/>
</dbReference>
<reference evidence="2 3" key="1">
    <citation type="submission" date="2020-08" db="EMBL/GenBank/DDBJ databases">
        <title>Genome public.</title>
        <authorList>
            <person name="Liu C."/>
            <person name="Sun Q."/>
        </authorList>
    </citation>
    <scope>NUCLEOTIDE SEQUENCE [LARGE SCALE GENOMIC DNA]</scope>
    <source>
        <strain evidence="2 3">NSJ-66</strain>
    </source>
</reference>
<protein>
    <submittedName>
        <fullName evidence="2">Type II toxin-antitoxin system YafQ family toxin</fullName>
    </submittedName>
</protein>
<dbReference type="NCBIfam" id="TIGR00053">
    <property type="entry name" value="YafQ family addiction module toxin"/>
    <property type="match status" value="1"/>
</dbReference>
<keyword evidence="3" id="KW-1185">Reference proteome</keyword>
<dbReference type="PANTHER" id="PTHR40588">
    <property type="entry name" value="MRNA INTERFERASE TOXIN YAFQ"/>
    <property type="match status" value="1"/>
</dbReference>
<comment type="caution">
    <text evidence="2">The sequence shown here is derived from an EMBL/GenBank/DDBJ whole genome shotgun (WGS) entry which is preliminary data.</text>
</comment>
<dbReference type="RefSeq" id="WP_187023242.1">
    <property type="nucleotide sequence ID" value="NZ_JACOPB010000011.1"/>
</dbReference>
<organism evidence="2 3">
    <name type="scientific">Hungatella hominis</name>
    <dbReference type="NCBI Taxonomy" id="2763050"/>
    <lineage>
        <taxon>Bacteria</taxon>
        <taxon>Bacillati</taxon>
        <taxon>Bacillota</taxon>
        <taxon>Clostridia</taxon>
        <taxon>Lachnospirales</taxon>
        <taxon>Lachnospiraceae</taxon>
        <taxon>Hungatella</taxon>
    </lineage>
</organism>